<gene>
    <name evidence="2" type="ORF">CBOVIS_LOCUS8885</name>
</gene>
<reference evidence="2 3" key="1">
    <citation type="submission" date="2020-04" db="EMBL/GenBank/DDBJ databases">
        <authorList>
            <person name="Laetsch R D."/>
            <person name="Stevens L."/>
            <person name="Kumar S."/>
            <person name="Blaxter L. M."/>
        </authorList>
    </citation>
    <scope>NUCLEOTIDE SEQUENCE [LARGE SCALE GENOMIC DNA]</scope>
</reference>
<organism evidence="2 3">
    <name type="scientific">Caenorhabditis bovis</name>
    <dbReference type="NCBI Taxonomy" id="2654633"/>
    <lineage>
        <taxon>Eukaryota</taxon>
        <taxon>Metazoa</taxon>
        <taxon>Ecdysozoa</taxon>
        <taxon>Nematoda</taxon>
        <taxon>Chromadorea</taxon>
        <taxon>Rhabditida</taxon>
        <taxon>Rhabditina</taxon>
        <taxon>Rhabditomorpha</taxon>
        <taxon>Rhabditoidea</taxon>
        <taxon>Rhabditidae</taxon>
        <taxon>Peloderinae</taxon>
        <taxon>Caenorhabditis</taxon>
    </lineage>
</organism>
<feature type="chain" id="PRO_5035802290" evidence="1">
    <location>
        <begin position="23"/>
        <end position="180"/>
    </location>
</feature>
<dbReference type="PANTHER" id="PTHR34601:SF2">
    <property type="entry name" value="NEMATODE SPECIFIC PEPTIDE FAMILY, GROUP B-RELATED"/>
    <property type="match status" value="1"/>
</dbReference>
<dbReference type="PANTHER" id="PTHR34601">
    <property type="entry name" value="NEMATODE SPECIFIC PEPTIDE FAMILY, GROUP B"/>
    <property type="match status" value="1"/>
</dbReference>
<dbReference type="Proteomes" id="UP000494206">
    <property type="component" value="Unassembled WGS sequence"/>
</dbReference>
<protein>
    <submittedName>
        <fullName evidence="2">Uncharacterized protein</fullName>
    </submittedName>
</protein>
<dbReference type="EMBL" id="CADEPM010000005">
    <property type="protein sequence ID" value="CAB3406876.1"/>
    <property type="molecule type" value="Genomic_DNA"/>
</dbReference>
<name>A0A8S1EZW3_9PELO</name>
<keyword evidence="3" id="KW-1185">Reference proteome</keyword>
<comment type="caution">
    <text evidence="2">The sequence shown here is derived from an EMBL/GenBank/DDBJ whole genome shotgun (WGS) entry which is preliminary data.</text>
</comment>
<sequence>MFAKTILAALLAIVALFGASEAQYVYPAYSAAYAYPSYYGAAAYSPYYAAAAYPAYYGWGSNKGAAGAGKPFAAAGPQKLTNNQKGEFAGNFADAGYDDCILDCLFTEGCDYNGTDETMEMLPKDNVFSVCQEWNNGTRHLRIPGKTDRRLLPTNINNVLYVLFRRNSQCQNFLFESTMQ</sequence>
<evidence type="ECO:0000256" key="1">
    <source>
        <dbReference type="SAM" id="SignalP"/>
    </source>
</evidence>
<evidence type="ECO:0000313" key="2">
    <source>
        <dbReference type="EMBL" id="CAB3406876.1"/>
    </source>
</evidence>
<proteinExistence type="predicted"/>
<keyword evidence="1" id="KW-0732">Signal</keyword>
<dbReference type="AlphaFoldDB" id="A0A8S1EZW3"/>
<accession>A0A8S1EZW3</accession>
<dbReference type="Pfam" id="PF07312">
    <property type="entry name" value="DUF1459"/>
    <property type="match status" value="1"/>
</dbReference>
<evidence type="ECO:0000313" key="3">
    <source>
        <dbReference type="Proteomes" id="UP000494206"/>
    </source>
</evidence>
<feature type="signal peptide" evidence="1">
    <location>
        <begin position="1"/>
        <end position="22"/>
    </location>
</feature>
<dbReference type="InterPro" id="IPR009924">
    <property type="entry name" value="DUF1459"/>
</dbReference>